<gene>
    <name evidence="2" type="ORF">NPIL_182591</name>
</gene>
<proteinExistence type="predicted"/>
<accession>A0A8X6QR74</accession>
<reference evidence="2" key="1">
    <citation type="submission" date="2020-08" db="EMBL/GenBank/DDBJ databases">
        <title>Multicomponent nature underlies the extraordinary mechanical properties of spider dragline silk.</title>
        <authorList>
            <person name="Kono N."/>
            <person name="Nakamura H."/>
            <person name="Mori M."/>
            <person name="Yoshida Y."/>
            <person name="Ohtoshi R."/>
            <person name="Malay A.D."/>
            <person name="Moran D.A.P."/>
            <person name="Tomita M."/>
            <person name="Numata K."/>
            <person name="Arakawa K."/>
        </authorList>
    </citation>
    <scope>NUCLEOTIDE SEQUENCE</scope>
</reference>
<dbReference type="Proteomes" id="UP000887013">
    <property type="component" value="Unassembled WGS sequence"/>
</dbReference>
<feature type="region of interest" description="Disordered" evidence="1">
    <location>
        <begin position="21"/>
        <end position="77"/>
    </location>
</feature>
<keyword evidence="3" id="KW-1185">Reference proteome</keyword>
<organism evidence="2 3">
    <name type="scientific">Nephila pilipes</name>
    <name type="common">Giant wood spider</name>
    <name type="synonym">Nephila maculata</name>
    <dbReference type="NCBI Taxonomy" id="299642"/>
    <lineage>
        <taxon>Eukaryota</taxon>
        <taxon>Metazoa</taxon>
        <taxon>Ecdysozoa</taxon>
        <taxon>Arthropoda</taxon>
        <taxon>Chelicerata</taxon>
        <taxon>Arachnida</taxon>
        <taxon>Araneae</taxon>
        <taxon>Araneomorphae</taxon>
        <taxon>Entelegynae</taxon>
        <taxon>Araneoidea</taxon>
        <taxon>Nephilidae</taxon>
        <taxon>Nephila</taxon>
    </lineage>
</organism>
<dbReference type="EMBL" id="BMAW01033969">
    <property type="protein sequence ID" value="GFU32724.1"/>
    <property type="molecule type" value="Genomic_DNA"/>
</dbReference>
<name>A0A8X6QR74_NEPPI</name>
<comment type="caution">
    <text evidence="2">The sequence shown here is derived from an EMBL/GenBank/DDBJ whole genome shotgun (WGS) entry which is preliminary data.</text>
</comment>
<dbReference type="OrthoDB" id="10571991at2759"/>
<sequence length="130" mass="14388">MLESASLIQMAEVTSNISTQPEYGRHERPATQIIGSEHKKMMSPKGDKETLMKNSGGKKGGGRNNLSFATPPTPEGPQLFSQLTGFVNEFHIRMMLCHQLSEFSTKDLLDTEVAEESLRRGRAGTKSKHL</sequence>
<evidence type="ECO:0000313" key="2">
    <source>
        <dbReference type="EMBL" id="GFU32724.1"/>
    </source>
</evidence>
<protein>
    <submittedName>
        <fullName evidence="2">Uncharacterized protein</fullName>
    </submittedName>
</protein>
<feature type="compositionally biased region" description="Basic and acidic residues" evidence="1">
    <location>
        <begin position="36"/>
        <end position="51"/>
    </location>
</feature>
<evidence type="ECO:0000256" key="1">
    <source>
        <dbReference type="SAM" id="MobiDB-lite"/>
    </source>
</evidence>
<dbReference type="AlphaFoldDB" id="A0A8X6QR74"/>
<evidence type="ECO:0000313" key="3">
    <source>
        <dbReference type="Proteomes" id="UP000887013"/>
    </source>
</evidence>